<reference evidence="1 2" key="1">
    <citation type="journal article" date="2018" name="Sci. Rep.">
        <title>Genomic signatures of local adaptation to the degree of environmental predictability in rotifers.</title>
        <authorList>
            <person name="Franch-Gras L."/>
            <person name="Hahn C."/>
            <person name="Garcia-Roger E.M."/>
            <person name="Carmona M.J."/>
            <person name="Serra M."/>
            <person name="Gomez A."/>
        </authorList>
    </citation>
    <scope>NUCLEOTIDE SEQUENCE [LARGE SCALE GENOMIC DNA]</scope>
    <source>
        <strain evidence="1">HYR1</strain>
    </source>
</reference>
<organism evidence="1 2">
    <name type="scientific">Brachionus plicatilis</name>
    <name type="common">Marine rotifer</name>
    <name type="synonym">Brachionus muelleri</name>
    <dbReference type="NCBI Taxonomy" id="10195"/>
    <lineage>
        <taxon>Eukaryota</taxon>
        <taxon>Metazoa</taxon>
        <taxon>Spiralia</taxon>
        <taxon>Gnathifera</taxon>
        <taxon>Rotifera</taxon>
        <taxon>Eurotatoria</taxon>
        <taxon>Monogononta</taxon>
        <taxon>Pseudotrocha</taxon>
        <taxon>Ploima</taxon>
        <taxon>Brachionidae</taxon>
        <taxon>Brachionus</taxon>
    </lineage>
</organism>
<evidence type="ECO:0000313" key="2">
    <source>
        <dbReference type="Proteomes" id="UP000276133"/>
    </source>
</evidence>
<dbReference type="EMBL" id="REGN01007217">
    <property type="protein sequence ID" value="RNA06943.1"/>
    <property type="molecule type" value="Genomic_DNA"/>
</dbReference>
<gene>
    <name evidence="1" type="ORF">BpHYR1_048521</name>
</gene>
<protein>
    <submittedName>
        <fullName evidence="1">Uncharacterized protein</fullName>
    </submittedName>
</protein>
<accession>A0A3M7Q6G4</accession>
<comment type="caution">
    <text evidence="1">The sequence shown here is derived from an EMBL/GenBank/DDBJ whole genome shotgun (WGS) entry which is preliminary data.</text>
</comment>
<dbReference type="AlphaFoldDB" id="A0A3M7Q6G4"/>
<dbReference type="Proteomes" id="UP000276133">
    <property type="component" value="Unassembled WGS sequence"/>
</dbReference>
<evidence type="ECO:0000313" key="1">
    <source>
        <dbReference type="EMBL" id="RNA06943.1"/>
    </source>
</evidence>
<keyword evidence="2" id="KW-1185">Reference proteome</keyword>
<name>A0A3M7Q6G4_BRAPC</name>
<sequence length="65" mass="6920">MDPTIGSGFSPEIELYIHSLTVFPIVIVVSDPRGSCALDPNAVVASQIFPIHVGHAVNVKPSYES</sequence>
<proteinExistence type="predicted"/>